<evidence type="ECO:0000313" key="1">
    <source>
        <dbReference type="EMBL" id="GAF86121.1"/>
    </source>
</evidence>
<organism evidence="1">
    <name type="scientific">marine sediment metagenome</name>
    <dbReference type="NCBI Taxonomy" id="412755"/>
    <lineage>
        <taxon>unclassified sequences</taxon>
        <taxon>metagenomes</taxon>
        <taxon>ecological metagenomes</taxon>
    </lineage>
</organism>
<accession>X0TFN0</accession>
<proteinExistence type="predicted"/>
<evidence type="ECO:0008006" key="2">
    <source>
        <dbReference type="Google" id="ProtNLM"/>
    </source>
</evidence>
<comment type="caution">
    <text evidence="1">The sequence shown here is derived from an EMBL/GenBank/DDBJ whole genome shotgun (WGS) entry which is preliminary data.</text>
</comment>
<gene>
    <name evidence="1" type="ORF">S01H1_28693</name>
</gene>
<dbReference type="Gene3D" id="3.40.960.10">
    <property type="entry name" value="VSR Endonuclease"/>
    <property type="match status" value="1"/>
</dbReference>
<dbReference type="AlphaFoldDB" id="X0TFN0"/>
<sequence>MYEMFEKIIIQLKLPAPVREYQFAPPRKWRIDFAWPKYKLAIEVEGGIFMRKNGIRGGHVRGSGYKGNMHKYNEIEMRGYTLLRFMPEELMGYGIDM</sequence>
<feature type="non-terminal residue" evidence="1">
    <location>
        <position position="97"/>
    </location>
</feature>
<name>X0TFN0_9ZZZZ</name>
<dbReference type="EMBL" id="BARS01017550">
    <property type="protein sequence ID" value="GAF86121.1"/>
    <property type="molecule type" value="Genomic_DNA"/>
</dbReference>
<reference evidence="1" key="1">
    <citation type="journal article" date="2014" name="Front. Microbiol.">
        <title>High frequency of phylogenetically diverse reductive dehalogenase-homologous genes in deep subseafloor sedimentary metagenomes.</title>
        <authorList>
            <person name="Kawai M."/>
            <person name="Futagami T."/>
            <person name="Toyoda A."/>
            <person name="Takaki Y."/>
            <person name="Nishi S."/>
            <person name="Hori S."/>
            <person name="Arai W."/>
            <person name="Tsubouchi T."/>
            <person name="Morono Y."/>
            <person name="Uchiyama I."/>
            <person name="Ito T."/>
            <person name="Fujiyama A."/>
            <person name="Inagaki F."/>
            <person name="Takami H."/>
        </authorList>
    </citation>
    <scope>NUCLEOTIDE SEQUENCE</scope>
    <source>
        <strain evidence="1">Expedition CK06-06</strain>
    </source>
</reference>
<protein>
    <recommendedName>
        <fullName evidence="2">DUF559 domain-containing protein</fullName>
    </recommendedName>
</protein>